<dbReference type="PROSITE" id="PS50800">
    <property type="entry name" value="SAP"/>
    <property type="match status" value="1"/>
</dbReference>
<name>A0A8S2DT13_9BILA</name>
<organism evidence="10 12">
    <name type="scientific">Didymodactylos carnosus</name>
    <dbReference type="NCBI Taxonomy" id="1234261"/>
    <lineage>
        <taxon>Eukaryota</taxon>
        <taxon>Metazoa</taxon>
        <taxon>Spiralia</taxon>
        <taxon>Gnathifera</taxon>
        <taxon>Rotifera</taxon>
        <taxon>Eurotatoria</taxon>
        <taxon>Bdelloidea</taxon>
        <taxon>Philodinida</taxon>
        <taxon>Philodinidae</taxon>
        <taxon>Didymodactylos</taxon>
    </lineage>
</organism>
<dbReference type="Gene3D" id="1.10.720.30">
    <property type="entry name" value="SAP domain"/>
    <property type="match status" value="1"/>
</dbReference>
<dbReference type="InterPro" id="IPR043451">
    <property type="entry name" value="Myocardin-like"/>
</dbReference>
<dbReference type="Gene3D" id="6.10.150.10">
    <property type="match status" value="1"/>
</dbReference>
<dbReference type="EMBL" id="CAJOBA010007142">
    <property type="protein sequence ID" value="CAF3793825.1"/>
    <property type="molecule type" value="Genomic_DNA"/>
</dbReference>
<comment type="caution">
    <text evidence="10">The sequence shown here is derived from an EMBL/GenBank/DDBJ whole genome shotgun (WGS) entry which is preliminary data.</text>
</comment>
<feature type="repeat" description="RPEL" evidence="7">
    <location>
        <begin position="31"/>
        <end position="56"/>
    </location>
</feature>
<dbReference type="Proteomes" id="UP000677228">
    <property type="component" value="Unassembled WGS sequence"/>
</dbReference>
<proteinExistence type="predicted"/>
<dbReference type="GO" id="GO:0005634">
    <property type="term" value="C:nucleus"/>
    <property type="evidence" value="ECO:0007669"/>
    <property type="project" value="UniProtKB-SubCell"/>
</dbReference>
<evidence type="ECO:0000256" key="1">
    <source>
        <dbReference type="ARBA" id="ARBA00004123"/>
    </source>
</evidence>
<dbReference type="GO" id="GO:0045944">
    <property type="term" value="P:positive regulation of transcription by RNA polymerase II"/>
    <property type="evidence" value="ECO:0007669"/>
    <property type="project" value="TreeGrafter"/>
</dbReference>
<dbReference type="SMART" id="SM00707">
    <property type="entry name" value="RPEL"/>
    <property type="match status" value="3"/>
</dbReference>
<dbReference type="Gene3D" id="6.10.140.2040">
    <property type="match status" value="1"/>
</dbReference>
<feature type="domain" description="SAP" evidence="9">
    <location>
        <begin position="300"/>
        <end position="334"/>
    </location>
</feature>
<sequence length="684" mass="79535">MEPNSQLFNDLSPLNQISEESLTDNLDQTRARLKRKLEQRRTFEQLVEQNIITEAPTHEKTRDLLEEKILYRPDRQLLIEQNILHDTNVAPALQLQQQRLKRAKLADNLNDKLAQRPGPLDLIENNILQFDNTNIKQALQGGLIQYPKTSDIVTTLHLPINPYLFDDTRFNNLTTASTTFTPISTIIPESAPVILQTNPCQLKTYKQQVSTKPKQQPRTLVFHEYKGPSEKPKVTKLPISTIEQSTTQEDHQYKVRLQQQQLFLKLIDDEDKLTTIDVLSLKNTLTSREIEENNKIRDDLEEMKLTDLRNECKKLNISTTGNKTKLKLKIKQARSNSTTSTTSNCLETTGTETQPIRLSLCESPLMDQTFTFKSLDDTFSTNELYLQQQQKIVELESELEKLKTIRQPTNVKPKCDPITSVQIQKRILIQQQERLKQKIEQEQFIQQLFDEKFTLPTPTIEIPVEQISLSSNQQQDSTTNTNIISEDLTSLDINDYFNQLSSSDTTNDNRNQTATEMVVDDLLTLLTDYKTTCNTTSDIDWLTNNETLFDDNIFTREFLTENNLFNNEYDRNFDFLLPPTMFNDAHYSTFFVLRSFYLESNNIFFDIKSFSYLNENQFGLLIPECCERLKSFFTEKIQENDLTAFLTLMNYLIENFPFGTACVIHMQDSGKFVYFHVILPYRIF</sequence>
<evidence type="ECO:0000256" key="6">
    <source>
        <dbReference type="ARBA" id="ARBA00023242"/>
    </source>
</evidence>
<evidence type="ECO:0000313" key="12">
    <source>
        <dbReference type="Proteomes" id="UP000677228"/>
    </source>
</evidence>
<dbReference type="Proteomes" id="UP000682733">
    <property type="component" value="Unassembled WGS sequence"/>
</dbReference>
<accession>A0A8S2DT13</accession>
<evidence type="ECO:0000256" key="5">
    <source>
        <dbReference type="ARBA" id="ARBA00023163"/>
    </source>
</evidence>
<keyword evidence="5" id="KW-0804">Transcription</keyword>
<feature type="coiled-coil region" evidence="8">
    <location>
        <begin position="19"/>
        <end position="46"/>
    </location>
</feature>
<dbReference type="AlphaFoldDB" id="A0A8S2DT13"/>
<feature type="repeat" description="RPEL" evidence="7">
    <location>
        <begin position="63"/>
        <end position="88"/>
    </location>
</feature>
<dbReference type="PANTHER" id="PTHR22793:SF12">
    <property type="entry name" value="MYOCARDIN-RELATED TRANSCRIPTION FACTOR, ISOFORM H"/>
    <property type="match status" value="1"/>
</dbReference>
<evidence type="ECO:0000256" key="4">
    <source>
        <dbReference type="ARBA" id="ARBA00023054"/>
    </source>
</evidence>
<dbReference type="SMART" id="SM00513">
    <property type="entry name" value="SAP"/>
    <property type="match status" value="1"/>
</dbReference>
<evidence type="ECO:0000256" key="8">
    <source>
        <dbReference type="SAM" id="Coils"/>
    </source>
</evidence>
<evidence type="ECO:0000313" key="11">
    <source>
        <dbReference type="EMBL" id="CAF3793825.1"/>
    </source>
</evidence>
<keyword evidence="2" id="KW-0677">Repeat</keyword>
<dbReference type="PROSITE" id="PS51073">
    <property type="entry name" value="RPEL"/>
    <property type="match status" value="3"/>
</dbReference>
<keyword evidence="6" id="KW-0539">Nucleus</keyword>
<evidence type="ECO:0000313" key="10">
    <source>
        <dbReference type="EMBL" id="CAF1025364.1"/>
    </source>
</evidence>
<dbReference type="InterPro" id="IPR003034">
    <property type="entry name" value="SAP_dom"/>
</dbReference>
<dbReference type="SUPFAM" id="SSF68906">
    <property type="entry name" value="SAP domain"/>
    <property type="match status" value="1"/>
</dbReference>
<dbReference type="EMBL" id="CAJNOK010007131">
    <property type="protein sequence ID" value="CAF1025364.1"/>
    <property type="molecule type" value="Genomic_DNA"/>
</dbReference>
<dbReference type="InterPro" id="IPR004018">
    <property type="entry name" value="RPEL_repeat"/>
</dbReference>
<protein>
    <recommendedName>
        <fullName evidence="9">SAP domain-containing protein</fullName>
    </recommendedName>
</protein>
<dbReference type="Pfam" id="PF02755">
    <property type="entry name" value="RPEL"/>
    <property type="match status" value="1"/>
</dbReference>
<dbReference type="PANTHER" id="PTHR22793">
    <property type="entry name" value="MYOCARDIN-RELATED TRANSCRIPTION FACTOR-RELATED"/>
    <property type="match status" value="1"/>
</dbReference>
<dbReference type="InterPro" id="IPR036361">
    <property type="entry name" value="SAP_dom_sf"/>
</dbReference>
<evidence type="ECO:0000256" key="7">
    <source>
        <dbReference type="PROSITE-ProRule" id="PRU00401"/>
    </source>
</evidence>
<dbReference type="GO" id="GO:0003713">
    <property type="term" value="F:transcription coactivator activity"/>
    <property type="evidence" value="ECO:0007669"/>
    <property type="project" value="TreeGrafter"/>
</dbReference>
<evidence type="ECO:0000256" key="3">
    <source>
        <dbReference type="ARBA" id="ARBA00023015"/>
    </source>
</evidence>
<keyword evidence="4 8" id="KW-0175">Coiled coil</keyword>
<evidence type="ECO:0000259" key="9">
    <source>
        <dbReference type="PROSITE" id="PS50800"/>
    </source>
</evidence>
<gene>
    <name evidence="10" type="ORF">OVA965_LOCUS15716</name>
    <name evidence="11" type="ORF">TMI583_LOCUS15725</name>
</gene>
<evidence type="ECO:0000256" key="2">
    <source>
        <dbReference type="ARBA" id="ARBA00022737"/>
    </source>
</evidence>
<dbReference type="Pfam" id="PF02037">
    <property type="entry name" value="SAP"/>
    <property type="match status" value="1"/>
</dbReference>
<keyword evidence="3" id="KW-0805">Transcription regulation</keyword>
<comment type="subcellular location">
    <subcellularLocation>
        <location evidence="1">Nucleus</location>
    </subcellularLocation>
</comment>
<feature type="repeat" description="RPEL" evidence="7">
    <location>
        <begin position="107"/>
        <end position="132"/>
    </location>
</feature>
<reference evidence="10" key="1">
    <citation type="submission" date="2021-02" db="EMBL/GenBank/DDBJ databases">
        <authorList>
            <person name="Nowell W R."/>
        </authorList>
    </citation>
    <scope>NUCLEOTIDE SEQUENCE</scope>
</reference>